<comment type="caution">
    <text evidence="1">The sequence shown here is derived from an EMBL/GenBank/DDBJ whole genome shotgun (WGS) entry which is preliminary data.</text>
</comment>
<dbReference type="EMBL" id="PDEA01000001">
    <property type="protein sequence ID" value="PEH90056.1"/>
    <property type="molecule type" value="Genomic_DNA"/>
</dbReference>
<evidence type="ECO:0008006" key="3">
    <source>
        <dbReference type="Google" id="ProtNLM"/>
    </source>
</evidence>
<sequence>MDFPKSVPGVGLVAGRYVDENQATGQPGTLITAQAVNALTDEILAVIEAAGMVPDEQKNYQLRDAIKAMLNASSPAKRIPRNVLASRVAGMTYTNNTQDDIEVNVAGGAATAQATATLIVEGLEFVGSSQPTQGLNMAITAVVPPGKSYRVPAGKFSAITSWLETSQ</sequence>
<protein>
    <recommendedName>
        <fullName evidence="3">Phage tail protein</fullName>
    </recommendedName>
</protein>
<dbReference type="AlphaFoldDB" id="A0A2A7UXZ3"/>
<dbReference type="OrthoDB" id="9810174at2"/>
<gene>
    <name evidence="1" type="ORF">CRM82_16970</name>
</gene>
<reference evidence="2" key="1">
    <citation type="submission" date="2017-09" db="EMBL/GenBank/DDBJ databases">
        <title>FDA dAtabase for Regulatory Grade micrObial Sequences (FDA-ARGOS): Supporting development and validation of Infectious Disease Dx tests.</title>
        <authorList>
            <person name="Minogue T."/>
            <person name="Wolcott M."/>
            <person name="Wasieloski L."/>
            <person name="Aguilar W."/>
            <person name="Moore D."/>
            <person name="Tallon L."/>
            <person name="Sadzewicz L."/>
            <person name="Ott S."/>
            <person name="Zhao X."/>
            <person name="Nagaraj S."/>
            <person name="Vavikolanu K."/>
            <person name="Aluvathingal J."/>
            <person name="Nadendla S."/>
            <person name="Sichtig H."/>
        </authorList>
    </citation>
    <scope>NUCLEOTIDE SEQUENCE [LARGE SCALE GENOMIC DNA]</scope>
    <source>
        <strain evidence="2">FDAARGOS_394</strain>
    </source>
</reference>
<proteinExistence type="predicted"/>
<dbReference type="RefSeq" id="WP_066533602.1">
    <property type="nucleotide sequence ID" value="NZ_PDEA01000001.1"/>
</dbReference>
<keyword evidence="2" id="KW-1185">Reference proteome</keyword>
<name>A0A2A7UXZ3_COMTR</name>
<evidence type="ECO:0000313" key="2">
    <source>
        <dbReference type="Proteomes" id="UP000220246"/>
    </source>
</evidence>
<organism evidence="1 2">
    <name type="scientific">Comamonas terrigena</name>
    <dbReference type="NCBI Taxonomy" id="32013"/>
    <lineage>
        <taxon>Bacteria</taxon>
        <taxon>Pseudomonadati</taxon>
        <taxon>Pseudomonadota</taxon>
        <taxon>Betaproteobacteria</taxon>
        <taxon>Burkholderiales</taxon>
        <taxon>Comamonadaceae</taxon>
        <taxon>Comamonas</taxon>
    </lineage>
</organism>
<dbReference type="STRING" id="1219032.GCA_001515545_00752"/>
<accession>A0A2A7UXZ3</accession>
<evidence type="ECO:0000313" key="1">
    <source>
        <dbReference type="EMBL" id="PEH90056.1"/>
    </source>
</evidence>
<dbReference type="GeneID" id="80802312"/>
<dbReference type="Proteomes" id="UP000220246">
    <property type="component" value="Unassembled WGS sequence"/>
</dbReference>